<dbReference type="Proteomes" id="UP000070400">
    <property type="component" value="Unassembled WGS sequence"/>
</dbReference>
<sequence>MTEDIREFSDFIASEESAGSRIIRKYCDLCNLMSQEEILCDLHTETTLYLKVENCDFCLVRDTRT</sequence>
<gene>
    <name evidence="1" type="ORF">AKJ43_01035</name>
</gene>
<name>A0A133V886_9EURY</name>
<evidence type="ECO:0000313" key="1">
    <source>
        <dbReference type="EMBL" id="KXB02661.1"/>
    </source>
</evidence>
<evidence type="ECO:0000313" key="2">
    <source>
        <dbReference type="Proteomes" id="UP000070400"/>
    </source>
</evidence>
<accession>A0A133V886</accession>
<reference evidence="1 2" key="1">
    <citation type="journal article" date="2016" name="Sci. Rep.">
        <title>Metabolic traits of an uncultured archaeal lineage -MSBL1- from brine pools of the Red Sea.</title>
        <authorList>
            <person name="Mwirichia R."/>
            <person name="Alam I."/>
            <person name="Rashid M."/>
            <person name="Vinu M."/>
            <person name="Ba-Alawi W."/>
            <person name="Anthony Kamau A."/>
            <person name="Kamanda Ngugi D."/>
            <person name="Goker M."/>
            <person name="Klenk H.P."/>
            <person name="Bajic V."/>
            <person name="Stingl U."/>
        </authorList>
    </citation>
    <scope>NUCLEOTIDE SEQUENCE [LARGE SCALE GENOMIC DNA]</scope>
    <source>
        <strain evidence="1">SCGC-AAA261D19</strain>
    </source>
</reference>
<keyword evidence="2" id="KW-1185">Reference proteome</keyword>
<comment type="caution">
    <text evidence="1">The sequence shown here is derived from an EMBL/GenBank/DDBJ whole genome shotgun (WGS) entry which is preliminary data.</text>
</comment>
<proteinExistence type="predicted"/>
<protein>
    <submittedName>
        <fullName evidence="1">Uncharacterized protein</fullName>
    </submittedName>
</protein>
<organism evidence="1 2">
    <name type="scientific">candidate division MSBL1 archaeon SCGC-AAA261D19</name>
    <dbReference type="NCBI Taxonomy" id="1698273"/>
    <lineage>
        <taxon>Archaea</taxon>
        <taxon>Methanobacteriati</taxon>
        <taxon>Methanobacteriota</taxon>
        <taxon>candidate division MSBL1</taxon>
    </lineage>
</organism>
<dbReference type="AlphaFoldDB" id="A0A133V886"/>
<dbReference type="EMBL" id="LHXX01000008">
    <property type="protein sequence ID" value="KXB02661.1"/>
    <property type="molecule type" value="Genomic_DNA"/>
</dbReference>